<evidence type="ECO:0000256" key="2">
    <source>
        <dbReference type="SAM" id="SignalP"/>
    </source>
</evidence>
<accession>A0A9X2RGG2</accession>
<feature type="region of interest" description="Disordered" evidence="1">
    <location>
        <begin position="263"/>
        <end position="317"/>
    </location>
</feature>
<feature type="domain" description="DUF305" evidence="3">
    <location>
        <begin position="58"/>
        <end position="231"/>
    </location>
</feature>
<dbReference type="Pfam" id="PF03713">
    <property type="entry name" value="DUF305"/>
    <property type="match status" value="1"/>
</dbReference>
<keyword evidence="5" id="KW-1185">Reference proteome</keyword>
<proteinExistence type="predicted"/>
<dbReference type="AlphaFoldDB" id="A0A9X2RGG2"/>
<dbReference type="Gene3D" id="1.20.1260.10">
    <property type="match status" value="1"/>
</dbReference>
<comment type="caution">
    <text evidence="4">The sequence shown here is derived from an EMBL/GenBank/DDBJ whole genome shotgun (WGS) entry which is preliminary data.</text>
</comment>
<evidence type="ECO:0000259" key="3">
    <source>
        <dbReference type="Pfam" id="PF03713"/>
    </source>
</evidence>
<dbReference type="RefSeq" id="WP_256617718.1">
    <property type="nucleotide sequence ID" value="NZ_JANIBC010000001.1"/>
</dbReference>
<keyword evidence="2" id="KW-0732">Signal</keyword>
<name>A0A9X2RGG2_9PROT</name>
<feature type="signal peptide" evidence="2">
    <location>
        <begin position="1"/>
        <end position="23"/>
    </location>
</feature>
<dbReference type="PANTHER" id="PTHR36933:SF1">
    <property type="entry name" value="SLL0788 PROTEIN"/>
    <property type="match status" value="1"/>
</dbReference>
<sequence length="842" mass="91951">MSVIIHLRLASVSLLALTAAAHAQDAPIVQPGAPGEDARELSADEAVKVASSSYTEADVRFMQDMIPHHGQALEMAVLAPDRTNNEEVLDIAERIRTGQEGEITFMQGWLRERGEDAPGAMSAHDGHMEGMDHSAHGMDGDQPGHMTEMAMSHAAMGMATPEQMKELEASEGTDFDRLFLTLMIPHHQGAIRMVDQLLSQAGSAYDPRLYEYVSDIKADQSAEIRQMNAMLSGLSEDDRVGLEPGFRDAGEASMNMKLVANLPKPRGFFDPENPSGLPPKIEPETEETPADEEAEEAEEDEDGEPVRTAEDNEDSKTQWGERWPLLSFWNTDMAFSGDMLVAGNYHGFNIYKLDEEGMPSLQSSVVCPGGQGDVSVVGELLIMSVEQTRGRKDCGLQGIQEDVSEDRFRGLRIFDISDPKAPKQVGQVQTCRGSHTHSVVSADRRRIVVYNSGTSSVRDGEELEGCTAGMPGNQDTALFSIDVIEIPVRRPSRARITSSPRVFAGEDGRVAGLWEGGDHGEGTQRTSVTNQCHDITVFPELQLAAGACSGNGIILDISDPLNPKRIDDVTDPGFAYWHSATFNNDGTKVLFTDEWGGGTQPRCRASDPMTWGADAIYEIKDGKLEFQSYYKIDAPQSDQENCVAHNGSIIPVPGRDLFAQAWYQGGLSIVDFTDAAKPQEIGYFDRGPIHDERMVIGGYWSTYYYDGKIYGTEIIRGLDVLELTPSEHLSENEIAAAKLAVERDAFNPQDQHPVEWPAHPVVAHAYLDQLERSGDMDEEASAPLRAALDQSASVMSQDKSDGDLASELAELAEGIEAKGEGMTAKRMAALKETMEGIAAELR</sequence>
<reference evidence="4" key="1">
    <citation type="submission" date="2022-07" db="EMBL/GenBank/DDBJ databases">
        <title>Parvularcula maris sp. nov., an algicidal bacterium isolated from seawater.</title>
        <authorList>
            <person name="Li F."/>
        </authorList>
    </citation>
    <scope>NUCLEOTIDE SEQUENCE</scope>
    <source>
        <strain evidence="4">BGMRC 0090</strain>
    </source>
</reference>
<organism evidence="4 5">
    <name type="scientific">Parvularcula maris</name>
    <dbReference type="NCBI Taxonomy" id="2965077"/>
    <lineage>
        <taxon>Bacteria</taxon>
        <taxon>Pseudomonadati</taxon>
        <taxon>Pseudomonadota</taxon>
        <taxon>Alphaproteobacteria</taxon>
        <taxon>Parvularculales</taxon>
        <taxon>Parvularculaceae</taxon>
        <taxon>Parvularcula</taxon>
    </lineage>
</organism>
<evidence type="ECO:0000313" key="5">
    <source>
        <dbReference type="Proteomes" id="UP001142610"/>
    </source>
</evidence>
<evidence type="ECO:0000256" key="1">
    <source>
        <dbReference type="SAM" id="MobiDB-lite"/>
    </source>
</evidence>
<dbReference type="PANTHER" id="PTHR36933">
    <property type="entry name" value="SLL0788 PROTEIN"/>
    <property type="match status" value="1"/>
</dbReference>
<feature type="compositionally biased region" description="Acidic residues" evidence="1">
    <location>
        <begin position="284"/>
        <end position="303"/>
    </location>
</feature>
<feature type="chain" id="PRO_5040898214" evidence="2">
    <location>
        <begin position="24"/>
        <end position="842"/>
    </location>
</feature>
<dbReference type="SUPFAM" id="SSF75011">
    <property type="entry name" value="3-carboxy-cis,cis-mucoante lactonizing enzyme"/>
    <property type="match status" value="1"/>
</dbReference>
<protein>
    <submittedName>
        <fullName evidence="4">DUF305 domain-containing protein</fullName>
    </submittedName>
</protein>
<dbReference type="Proteomes" id="UP001142610">
    <property type="component" value="Unassembled WGS sequence"/>
</dbReference>
<dbReference type="InterPro" id="IPR012347">
    <property type="entry name" value="Ferritin-like"/>
</dbReference>
<feature type="compositionally biased region" description="Basic and acidic residues" evidence="1">
    <location>
        <begin position="304"/>
        <end position="316"/>
    </location>
</feature>
<gene>
    <name evidence="4" type="ORF">NOG11_00790</name>
</gene>
<evidence type="ECO:0000313" key="4">
    <source>
        <dbReference type="EMBL" id="MCQ8183914.1"/>
    </source>
</evidence>
<dbReference type="InterPro" id="IPR005183">
    <property type="entry name" value="DUF305_CopM-like"/>
</dbReference>
<dbReference type="EMBL" id="JANIBC010000001">
    <property type="protein sequence ID" value="MCQ8183914.1"/>
    <property type="molecule type" value="Genomic_DNA"/>
</dbReference>